<dbReference type="AlphaFoldDB" id="A0A0N4W278"/>
<reference evidence="2 3" key="2">
    <citation type="submission" date="2018-11" db="EMBL/GenBank/DDBJ databases">
        <authorList>
            <consortium name="Pathogen Informatics"/>
        </authorList>
    </citation>
    <scope>NUCLEOTIDE SEQUENCE [LARGE SCALE GENOMIC DNA]</scope>
    <source>
        <strain evidence="2 3">MHpl1</strain>
    </source>
</reference>
<organism evidence="4">
    <name type="scientific">Haemonchus placei</name>
    <name type="common">Barber's pole worm</name>
    <dbReference type="NCBI Taxonomy" id="6290"/>
    <lineage>
        <taxon>Eukaryota</taxon>
        <taxon>Metazoa</taxon>
        <taxon>Ecdysozoa</taxon>
        <taxon>Nematoda</taxon>
        <taxon>Chromadorea</taxon>
        <taxon>Rhabditida</taxon>
        <taxon>Rhabditina</taxon>
        <taxon>Rhabditomorpha</taxon>
        <taxon>Strongyloidea</taxon>
        <taxon>Trichostrongylidae</taxon>
        <taxon>Haemonchus</taxon>
    </lineage>
</organism>
<evidence type="ECO:0000256" key="1">
    <source>
        <dbReference type="SAM" id="MobiDB-lite"/>
    </source>
</evidence>
<feature type="compositionally biased region" description="Basic and acidic residues" evidence="1">
    <location>
        <begin position="34"/>
        <end position="78"/>
    </location>
</feature>
<dbReference type="Proteomes" id="UP000268014">
    <property type="component" value="Unassembled WGS sequence"/>
</dbReference>
<sequence>MDKNSFASFDSSAPHASPDPISQVYDTTSGASAKFDRAEEEVKHQLDLVETEEKQPHQERSINWTERNEEHQESRCDFTKTNSFQ</sequence>
<evidence type="ECO:0000313" key="4">
    <source>
        <dbReference type="WBParaSite" id="HPLM_0000380001-mRNA-1"/>
    </source>
</evidence>
<protein>
    <submittedName>
        <fullName evidence="2 4">Uncharacterized protein</fullName>
    </submittedName>
</protein>
<feature type="compositionally biased region" description="Polar residues" evidence="1">
    <location>
        <begin position="1"/>
        <end position="11"/>
    </location>
</feature>
<gene>
    <name evidence="2" type="ORF">HPLM_LOCUS3792</name>
</gene>
<proteinExistence type="predicted"/>
<keyword evidence="3" id="KW-1185">Reference proteome</keyword>
<evidence type="ECO:0000313" key="3">
    <source>
        <dbReference type="Proteomes" id="UP000268014"/>
    </source>
</evidence>
<evidence type="ECO:0000313" key="2">
    <source>
        <dbReference type="EMBL" id="VDO21703.1"/>
    </source>
</evidence>
<feature type="region of interest" description="Disordered" evidence="1">
    <location>
        <begin position="1"/>
        <end position="85"/>
    </location>
</feature>
<dbReference type="EMBL" id="UZAF01016147">
    <property type="protein sequence ID" value="VDO21703.1"/>
    <property type="molecule type" value="Genomic_DNA"/>
</dbReference>
<accession>A0A0N4W278</accession>
<name>A0A0N4W278_HAEPC</name>
<dbReference type="WBParaSite" id="HPLM_0000380001-mRNA-1">
    <property type="protein sequence ID" value="HPLM_0000380001-mRNA-1"/>
    <property type="gene ID" value="HPLM_0000380001"/>
</dbReference>
<reference evidence="4" key="1">
    <citation type="submission" date="2017-02" db="UniProtKB">
        <authorList>
            <consortium name="WormBaseParasite"/>
        </authorList>
    </citation>
    <scope>IDENTIFICATION</scope>
</reference>